<dbReference type="InterPro" id="IPR023286">
    <property type="entry name" value="ABATE_dom_sf"/>
</dbReference>
<organism evidence="1 2">
    <name type="scientific">Nocardiopsis tropica</name>
    <dbReference type="NCBI Taxonomy" id="109330"/>
    <lineage>
        <taxon>Bacteria</taxon>
        <taxon>Bacillati</taxon>
        <taxon>Actinomycetota</taxon>
        <taxon>Actinomycetes</taxon>
        <taxon>Streptosporangiales</taxon>
        <taxon>Nocardiopsidaceae</taxon>
        <taxon>Nocardiopsis</taxon>
    </lineage>
</organism>
<sequence>MSRATTTATARPEEPTTVNTFRDLANHPAVRAVRADIAAAVERHATLSAGTPDAGPERVGRALAQAAQALEEDPALCLDPQTPHRVDLVAELVRQLRPLSRQAALVAEAERLEQDAGLTEPERYRALVQLGKLNPTAPAQVEELAVRAEEIAAELRAQAAPGQDSPEQRRALAGARLDRRTLAEAADLLRRAVRDAAAIAPDLPEVAAVLAAAAAAEQAAAPTGAACAAPGCAAPLPAAESGRVRRYCSPPCRTRARRAAANG</sequence>
<evidence type="ECO:0000313" key="1">
    <source>
        <dbReference type="EMBL" id="MEE2051771.1"/>
    </source>
</evidence>
<evidence type="ECO:0000313" key="2">
    <source>
        <dbReference type="Proteomes" id="UP001348641"/>
    </source>
</evidence>
<reference evidence="1 2" key="1">
    <citation type="submission" date="2023-07" db="EMBL/GenBank/DDBJ databases">
        <authorList>
            <person name="Girao M."/>
            <person name="Carvalho M.F."/>
        </authorList>
    </citation>
    <scope>NUCLEOTIDE SEQUENCE [LARGE SCALE GENOMIC DNA]</scope>
    <source>
        <strain evidence="1 2">66/93</strain>
    </source>
</reference>
<comment type="caution">
    <text evidence="1">The sequence shown here is derived from an EMBL/GenBank/DDBJ whole genome shotgun (WGS) entry which is preliminary data.</text>
</comment>
<dbReference type="SUPFAM" id="SSF160904">
    <property type="entry name" value="Jann2411-like"/>
    <property type="match status" value="1"/>
</dbReference>
<protein>
    <recommendedName>
        <fullName evidence="3">CGNR zinc finger domain-containing protein</fullName>
    </recommendedName>
</protein>
<accession>A0ABU7KR63</accession>
<dbReference type="EMBL" id="JAUUCC010000034">
    <property type="protein sequence ID" value="MEE2051771.1"/>
    <property type="molecule type" value="Genomic_DNA"/>
</dbReference>
<name>A0ABU7KR63_9ACTN</name>
<evidence type="ECO:0008006" key="3">
    <source>
        <dbReference type="Google" id="ProtNLM"/>
    </source>
</evidence>
<gene>
    <name evidence="1" type="ORF">Q8A49_14820</name>
</gene>
<proteinExistence type="predicted"/>
<dbReference type="Proteomes" id="UP001348641">
    <property type="component" value="Unassembled WGS sequence"/>
</dbReference>
<dbReference type="RefSeq" id="WP_330158834.1">
    <property type="nucleotide sequence ID" value="NZ_JAUUCC010000034.1"/>
</dbReference>